<dbReference type="Gene3D" id="1.10.10.10">
    <property type="entry name" value="Winged helix-like DNA-binding domain superfamily/Winged helix DNA-binding domain"/>
    <property type="match status" value="1"/>
</dbReference>
<dbReference type="InterPro" id="IPR016032">
    <property type="entry name" value="Sig_transdc_resp-reg_C-effctor"/>
</dbReference>
<dbReference type="SMART" id="SM00421">
    <property type="entry name" value="HTH_LUXR"/>
    <property type="match status" value="1"/>
</dbReference>
<dbReference type="InterPro" id="IPR036693">
    <property type="entry name" value="TF_LuxR_autoind-bd_dom_sf"/>
</dbReference>
<dbReference type="Pfam" id="PF00196">
    <property type="entry name" value="GerE"/>
    <property type="match status" value="1"/>
</dbReference>
<dbReference type="SUPFAM" id="SSF75516">
    <property type="entry name" value="Pheromone-binding domain of LuxR-like quorum-sensing transcription factors"/>
    <property type="match status" value="1"/>
</dbReference>
<gene>
    <name evidence="5" type="ORF">AUC68_02660</name>
</gene>
<comment type="caution">
    <text evidence="5">The sequence shown here is derived from an EMBL/GenBank/DDBJ whole genome shotgun (WGS) entry which is preliminary data.</text>
</comment>
<dbReference type="PANTHER" id="PTHR44688">
    <property type="entry name" value="DNA-BINDING TRANSCRIPTIONAL ACTIVATOR DEVR_DOSR"/>
    <property type="match status" value="1"/>
</dbReference>
<keyword evidence="2" id="KW-0238">DNA-binding</keyword>
<evidence type="ECO:0000256" key="1">
    <source>
        <dbReference type="ARBA" id="ARBA00023015"/>
    </source>
</evidence>
<dbReference type="PANTHER" id="PTHR44688:SF16">
    <property type="entry name" value="DNA-BINDING TRANSCRIPTIONAL ACTIVATOR DEVR_DOSR"/>
    <property type="match status" value="1"/>
</dbReference>
<dbReference type="Pfam" id="PF03472">
    <property type="entry name" value="Autoind_bind"/>
    <property type="match status" value="1"/>
</dbReference>
<dbReference type="InterPro" id="IPR005143">
    <property type="entry name" value="TF_LuxR_autoind-bd_dom"/>
</dbReference>
<reference evidence="5 6" key="1">
    <citation type="journal article" date="2016" name="Environ. Microbiol.">
        <title>New Methyloceanibacter diversity from North Sea sediments includes methanotroph containing solely the soluble methane monooxygenase.</title>
        <authorList>
            <person name="Vekeman B."/>
            <person name="Kerckhof F.M."/>
            <person name="Cremers G."/>
            <person name="de Vos P."/>
            <person name="Vandamme P."/>
            <person name="Boon N."/>
            <person name="Op den Camp H.J."/>
            <person name="Heylen K."/>
        </authorList>
    </citation>
    <scope>NUCLEOTIDE SEQUENCE [LARGE SCALE GENOMIC DNA]</scope>
    <source>
        <strain evidence="5 6">R-67174</strain>
    </source>
</reference>
<organism evidence="5 6">
    <name type="scientific">Methyloceanibacter methanicus</name>
    <dbReference type="NCBI Taxonomy" id="1774968"/>
    <lineage>
        <taxon>Bacteria</taxon>
        <taxon>Pseudomonadati</taxon>
        <taxon>Pseudomonadota</taxon>
        <taxon>Alphaproteobacteria</taxon>
        <taxon>Hyphomicrobiales</taxon>
        <taxon>Hyphomicrobiaceae</taxon>
        <taxon>Methyloceanibacter</taxon>
    </lineage>
</organism>
<name>A0A1E3W2K1_9HYPH</name>
<dbReference type="PROSITE" id="PS50043">
    <property type="entry name" value="HTH_LUXR_2"/>
    <property type="match status" value="1"/>
</dbReference>
<protein>
    <recommendedName>
        <fullName evidence="4">HTH luxR-type domain-containing protein</fullName>
    </recommendedName>
</protein>
<keyword evidence="6" id="KW-1185">Reference proteome</keyword>
<evidence type="ECO:0000313" key="6">
    <source>
        <dbReference type="Proteomes" id="UP000094501"/>
    </source>
</evidence>
<feature type="domain" description="HTH luxR-type" evidence="4">
    <location>
        <begin position="95"/>
        <end position="160"/>
    </location>
</feature>
<dbReference type="GO" id="GO:0006355">
    <property type="term" value="P:regulation of DNA-templated transcription"/>
    <property type="evidence" value="ECO:0007669"/>
    <property type="project" value="InterPro"/>
</dbReference>
<dbReference type="EMBL" id="LPWG01000010">
    <property type="protein sequence ID" value="ODS00049.1"/>
    <property type="molecule type" value="Genomic_DNA"/>
</dbReference>
<keyword evidence="3" id="KW-0804">Transcription</keyword>
<evidence type="ECO:0000313" key="5">
    <source>
        <dbReference type="EMBL" id="ODS00049.1"/>
    </source>
</evidence>
<dbReference type="InterPro" id="IPR036388">
    <property type="entry name" value="WH-like_DNA-bd_sf"/>
</dbReference>
<sequence length="164" mass="18287">MVTELRNTVRPFAWSDVVERRDLSRAEKRIVEEAKEFDVNNGLIVPIVTLSGGLSVFSPCGRDPDLSAGARRAVELISLCSHQALKRILLEQMRSGEAHTPLTPREKEVMRWIAAGKTDQEIAGILNITPGTVNVHVERAKRKLDAFQRTFAVVKAIRFGEISL</sequence>
<dbReference type="Proteomes" id="UP000094501">
    <property type="component" value="Unassembled WGS sequence"/>
</dbReference>
<dbReference type="CDD" id="cd06170">
    <property type="entry name" value="LuxR_C_like"/>
    <property type="match status" value="1"/>
</dbReference>
<keyword evidence="1" id="KW-0805">Transcription regulation</keyword>
<dbReference type="InterPro" id="IPR000792">
    <property type="entry name" value="Tscrpt_reg_LuxR_C"/>
</dbReference>
<dbReference type="PRINTS" id="PR00038">
    <property type="entry name" value="HTHLUXR"/>
</dbReference>
<evidence type="ECO:0000256" key="2">
    <source>
        <dbReference type="ARBA" id="ARBA00023125"/>
    </source>
</evidence>
<dbReference type="STRING" id="1774968.AUC68_02660"/>
<dbReference type="SUPFAM" id="SSF46894">
    <property type="entry name" value="C-terminal effector domain of the bipartite response regulators"/>
    <property type="match status" value="1"/>
</dbReference>
<dbReference type="OrthoDB" id="3170288at2"/>
<dbReference type="AlphaFoldDB" id="A0A1E3W2K1"/>
<evidence type="ECO:0000259" key="4">
    <source>
        <dbReference type="PROSITE" id="PS50043"/>
    </source>
</evidence>
<proteinExistence type="predicted"/>
<evidence type="ECO:0000256" key="3">
    <source>
        <dbReference type="ARBA" id="ARBA00023163"/>
    </source>
</evidence>
<dbReference type="Gene3D" id="3.30.450.80">
    <property type="entry name" value="Transcription factor LuxR-like, autoinducer-binding domain"/>
    <property type="match status" value="1"/>
</dbReference>
<dbReference type="GO" id="GO:0003677">
    <property type="term" value="F:DNA binding"/>
    <property type="evidence" value="ECO:0007669"/>
    <property type="project" value="UniProtKB-KW"/>
</dbReference>
<accession>A0A1E3W2K1</accession>